<proteinExistence type="predicted"/>
<keyword evidence="5" id="KW-0408">Iron</keyword>
<dbReference type="Pfam" id="PF00037">
    <property type="entry name" value="Fer4"/>
    <property type="match status" value="1"/>
</dbReference>
<gene>
    <name evidence="8" type="ordered locus">STHERM_c12330</name>
</gene>
<dbReference type="KEGG" id="sta:STHERM_c12330"/>
<feature type="domain" description="4Fe-4S ferredoxin-type" evidence="7">
    <location>
        <begin position="232"/>
        <end position="261"/>
    </location>
</feature>
<dbReference type="PROSITE" id="PS00198">
    <property type="entry name" value="4FE4S_FER_1"/>
    <property type="match status" value="2"/>
</dbReference>
<sequence length="527" mass="56576">MPREDNRTKIRRDLLVRVARLLTKGTLEEKIDAIPFEMTGEGWEQVRCCIQHDRALLRLRLLALMGFEVEGKEDVARPLAHYARILMEDVARRVRGERAFSRVEEPEAVGVTGTGHGSGRPSPGIRGSVDLAVPFELDDGFPLHMITEACNACEGARFMVTEVCQGCVARPCKTGCPRGAISIVRGRASIDYERCINCGLCERVCPFHAIVRIPVPCEEVCPVGAIEKGEDGVARIDRGACILCGKCLKACPFGAPQEQSDLFSVVTALHAGRTVIAMLAPAAMAQFPTSPGRLLSALRRVGFSRVVEVAAAADRVAEAEAREVVERLSAGEAFVATSCCPSWVLAASRLEGISDHVSHTPSPMVLGARILKEEDPDAFVVFVGPCLAKKQEGREEPAVDAVLTIEELGALLVALEIEVGEEESLPLEESVSSYGRGFGASSGVSRAVLHAMEESGEGVKIEHRVIDGLSSDSLKEIARWSMDPPKRTLVEVMACEGGCVGGPCAIAHPRTSKTLLMKYAGEGGTRG</sequence>
<dbReference type="AlphaFoldDB" id="E0RT37"/>
<keyword evidence="3" id="KW-0479">Metal-binding</keyword>
<protein>
    <recommendedName>
        <fullName evidence="7">4Fe-4S ferredoxin-type domain-containing protein</fullName>
    </recommendedName>
</protein>
<evidence type="ECO:0000256" key="2">
    <source>
        <dbReference type="ARBA" id="ARBA00022485"/>
    </source>
</evidence>
<dbReference type="InterPro" id="IPR050294">
    <property type="entry name" value="RnfB_subfamily"/>
</dbReference>
<keyword evidence="4" id="KW-0249">Electron transport</keyword>
<evidence type="ECO:0000259" key="7">
    <source>
        <dbReference type="PROSITE" id="PS51379"/>
    </source>
</evidence>
<dbReference type="Gene3D" id="3.40.950.10">
    <property type="entry name" value="Fe-only Hydrogenase (Larger Subunit), Chain L, domain 3"/>
    <property type="match status" value="1"/>
</dbReference>
<evidence type="ECO:0000256" key="6">
    <source>
        <dbReference type="ARBA" id="ARBA00023014"/>
    </source>
</evidence>
<evidence type="ECO:0000313" key="8">
    <source>
        <dbReference type="EMBL" id="ADN02174.1"/>
    </source>
</evidence>
<dbReference type="HOGENOM" id="CLU_039046_0_1_12"/>
<dbReference type="EMBL" id="CP001698">
    <property type="protein sequence ID" value="ADN02174.1"/>
    <property type="molecule type" value="Genomic_DNA"/>
</dbReference>
<reference evidence="8 9" key="2">
    <citation type="journal article" date="2010" name="J. Bacteriol.">
        <title>Genome sequence of the polysaccharide-degrading, thermophilic anaerobe Spirochaeta thermophila DSM 6192.</title>
        <authorList>
            <person name="Angelov A."/>
            <person name="Liebl S."/>
            <person name="Ballschmiter M."/>
            <person name="Bomeke M."/>
            <person name="Lehmann R."/>
            <person name="Liesegang H."/>
            <person name="Daniel R."/>
            <person name="Liebl W."/>
        </authorList>
    </citation>
    <scope>NUCLEOTIDE SEQUENCE [LARGE SCALE GENOMIC DNA]</scope>
    <source>
        <strain evidence="9">ATCC 49972 / DSM 6192 / RI 19.B1</strain>
    </source>
</reference>
<name>E0RT37_WINT6</name>
<organism evidence="8 9">
    <name type="scientific">Winmispira thermophila (strain ATCC 49972 / DSM 6192 / RI 19.B1)</name>
    <name type="common">Spirochaeta thermophila</name>
    <dbReference type="NCBI Taxonomy" id="665571"/>
    <lineage>
        <taxon>Bacteria</taxon>
        <taxon>Pseudomonadati</taxon>
        <taxon>Spirochaetota</taxon>
        <taxon>Spirochaetia</taxon>
        <taxon>Winmispirales</taxon>
        <taxon>Winmispiraceae</taxon>
        <taxon>Winmispira</taxon>
    </lineage>
</organism>
<keyword evidence="6" id="KW-0411">Iron-sulfur</keyword>
<evidence type="ECO:0000256" key="3">
    <source>
        <dbReference type="ARBA" id="ARBA00022723"/>
    </source>
</evidence>
<dbReference type="PANTHER" id="PTHR42859:SF10">
    <property type="entry name" value="DIMETHYLSULFOXIDE REDUCTASE CHAIN B"/>
    <property type="match status" value="1"/>
</dbReference>
<dbReference type="Pfam" id="PF02906">
    <property type="entry name" value="Fe_hyd_lg_C"/>
    <property type="match status" value="1"/>
</dbReference>
<dbReference type="SUPFAM" id="SSF53920">
    <property type="entry name" value="Fe-only hydrogenase"/>
    <property type="match status" value="1"/>
</dbReference>
<dbReference type="InterPro" id="IPR017896">
    <property type="entry name" value="4Fe4S_Fe-S-bd"/>
</dbReference>
<evidence type="ECO:0000256" key="4">
    <source>
        <dbReference type="ARBA" id="ARBA00022982"/>
    </source>
</evidence>
<reference key="1">
    <citation type="submission" date="2009-08" db="EMBL/GenBank/DDBJ databases">
        <title>The genome sequence of Spirochaeta thermophila DSM6192.</title>
        <authorList>
            <person name="Angelov A."/>
            <person name="Mientus M."/>
            <person name="Wittenberg S."/>
            <person name="Lehmann R."/>
            <person name="Liesegang H."/>
            <person name="Daniel R."/>
            <person name="Liebl W."/>
        </authorList>
    </citation>
    <scope>NUCLEOTIDE SEQUENCE</scope>
    <source>
        <strain>DSM 6192</strain>
    </source>
</reference>
<dbReference type="InterPro" id="IPR017900">
    <property type="entry name" value="4Fe4S_Fe_S_CS"/>
</dbReference>
<dbReference type="eggNOG" id="COG4624">
    <property type="taxonomic scope" value="Bacteria"/>
</dbReference>
<evidence type="ECO:0000313" key="9">
    <source>
        <dbReference type="Proteomes" id="UP000001296"/>
    </source>
</evidence>
<keyword evidence="2" id="KW-0004">4Fe-4S</keyword>
<accession>E0RT37</accession>
<keyword evidence="1" id="KW-0813">Transport</keyword>
<dbReference type="PANTHER" id="PTHR42859">
    <property type="entry name" value="OXIDOREDUCTASE"/>
    <property type="match status" value="1"/>
</dbReference>
<dbReference type="GO" id="GO:0046872">
    <property type="term" value="F:metal ion binding"/>
    <property type="evidence" value="ECO:0007669"/>
    <property type="project" value="UniProtKB-KW"/>
</dbReference>
<dbReference type="SUPFAM" id="SSF46548">
    <property type="entry name" value="alpha-helical ferredoxin"/>
    <property type="match status" value="1"/>
</dbReference>
<feature type="domain" description="4Fe-4S ferredoxin-type" evidence="7">
    <location>
        <begin position="186"/>
        <end position="215"/>
    </location>
</feature>
<dbReference type="InterPro" id="IPR009016">
    <property type="entry name" value="Fe_hydrogenase"/>
</dbReference>
<dbReference type="Pfam" id="PF12837">
    <property type="entry name" value="Fer4_6"/>
    <property type="match status" value="1"/>
</dbReference>
<dbReference type="RefSeq" id="WP_013314015.1">
    <property type="nucleotide sequence ID" value="NC_014484.1"/>
</dbReference>
<dbReference type="Gene3D" id="3.30.70.20">
    <property type="match status" value="2"/>
</dbReference>
<evidence type="ECO:0000256" key="5">
    <source>
        <dbReference type="ARBA" id="ARBA00023004"/>
    </source>
</evidence>
<dbReference type="InterPro" id="IPR004108">
    <property type="entry name" value="Fe_hydrogenase_lsu_C"/>
</dbReference>
<dbReference type="eggNOG" id="COG1143">
    <property type="taxonomic scope" value="Bacteria"/>
</dbReference>
<dbReference type="PaxDb" id="665571-STHERM_c12330"/>
<dbReference type="PROSITE" id="PS51379">
    <property type="entry name" value="4FE4S_FER_2"/>
    <property type="match status" value="2"/>
</dbReference>
<evidence type="ECO:0000256" key="1">
    <source>
        <dbReference type="ARBA" id="ARBA00022448"/>
    </source>
</evidence>
<dbReference type="Proteomes" id="UP000001296">
    <property type="component" value="Chromosome"/>
</dbReference>
<dbReference type="CDD" id="cd10549">
    <property type="entry name" value="MtMvhB_like"/>
    <property type="match status" value="1"/>
</dbReference>
<dbReference type="GO" id="GO:0051539">
    <property type="term" value="F:4 iron, 4 sulfur cluster binding"/>
    <property type="evidence" value="ECO:0007669"/>
    <property type="project" value="UniProtKB-KW"/>
</dbReference>